<gene>
    <name evidence="1" type="ORF">NUW58_g7700</name>
</gene>
<accession>A0ACC1NG18</accession>
<keyword evidence="2" id="KW-1185">Reference proteome</keyword>
<evidence type="ECO:0000313" key="2">
    <source>
        <dbReference type="Proteomes" id="UP001143856"/>
    </source>
</evidence>
<dbReference type="EMBL" id="JAPDGR010002076">
    <property type="protein sequence ID" value="KAJ2977791.1"/>
    <property type="molecule type" value="Genomic_DNA"/>
</dbReference>
<reference evidence="1" key="1">
    <citation type="submission" date="2022-10" db="EMBL/GenBank/DDBJ databases">
        <title>Genome Sequence of Xylaria curta.</title>
        <authorList>
            <person name="Buettner E."/>
        </authorList>
    </citation>
    <scope>NUCLEOTIDE SEQUENCE</scope>
    <source>
        <strain evidence="1">Babe10</strain>
    </source>
</reference>
<dbReference type="Proteomes" id="UP001143856">
    <property type="component" value="Unassembled WGS sequence"/>
</dbReference>
<protein>
    <submittedName>
        <fullName evidence="1">Uncharacterized protein</fullName>
    </submittedName>
</protein>
<organism evidence="1 2">
    <name type="scientific">Xylaria curta</name>
    <dbReference type="NCBI Taxonomy" id="42375"/>
    <lineage>
        <taxon>Eukaryota</taxon>
        <taxon>Fungi</taxon>
        <taxon>Dikarya</taxon>
        <taxon>Ascomycota</taxon>
        <taxon>Pezizomycotina</taxon>
        <taxon>Sordariomycetes</taxon>
        <taxon>Xylariomycetidae</taxon>
        <taxon>Xylariales</taxon>
        <taxon>Xylariaceae</taxon>
        <taxon>Xylaria</taxon>
    </lineage>
</organism>
<name>A0ACC1NG18_9PEZI</name>
<proteinExistence type="predicted"/>
<evidence type="ECO:0000313" key="1">
    <source>
        <dbReference type="EMBL" id="KAJ2977791.1"/>
    </source>
</evidence>
<sequence length="268" mass="31145">MADYYAVLGLQRTASKSDIISAFREFVYAYDPNLHPRRFSEVTDENFQKIYRAYRVLSVDSQRRQYDATLNANAPQARADNANEAPQPLRRRRGNFLDVIYEIFSGAYEARLREAWRLVKEKQAQLAQLAEDQRREVALAYVNERKAKEKEEEERRKLEIERREQVKLAAEQAKLNEAKAKEAARELEIREQHARWEKMGANTDQEKFSACLHSSFCTKTRKGKKFKCEACGARRGIIAFLCPHCGRDLCQLCVTTFAQQRARDRGGK</sequence>
<comment type="caution">
    <text evidence="1">The sequence shown here is derived from an EMBL/GenBank/DDBJ whole genome shotgun (WGS) entry which is preliminary data.</text>
</comment>